<comment type="caution">
    <text evidence="2">The sequence shown here is derived from an EMBL/GenBank/DDBJ whole genome shotgun (WGS) entry which is preliminary data.</text>
</comment>
<dbReference type="AlphaFoldDB" id="A0A9P7F0Y4"/>
<dbReference type="RefSeq" id="XP_041289383.1">
    <property type="nucleotide sequence ID" value="XM_041434008.1"/>
</dbReference>
<keyword evidence="3" id="KW-1185">Reference proteome</keyword>
<dbReference type="EMBL" id="JABBWM010000056">
    <property type="protein sequence ID" value="KAG2099900.1"/>
    <property type="molecule type" value="Genomic_DNA"/>
</dbReference>
<proteinExistence type="predicted"/>
<organism evidence="2 3">
    <name type="scientific">Suillus discolor</name>
    <dbReference type="NCBI Taxonomy" id="1912936"/>
    <lineage>
        <taxon>Eukaryota</taxon>
        <taxon>Fungi</taxon>
        <taxon>Dikarya</taxon>
        <taxon>Basidiomycota</taxon>
        <taxon>Agaricomycotina</taxon>
        <taxon>Agaricomycetes</taxon>
        <taxon>Agaricomycetidae</taxon>
        <taxon>Boletales</taxon>
        <taxon>Suillineae</taxon>
        <taxon>Suillaceae</taxon>
        <taxon>Suillus</taxon>
    </lineage>
</organism>
<gene>
    <name evidence="2" type="ORF">F5147DRAFT_655733</name>
</gene>
<sequence length="169" mass="19268">MFWKYFTDASATSVASVLAPSGPEVDSKLIDAKLDSEGQAKHIDEQEVMIKILNKQLSYCESDLATHMDLVSALQTSLSDSEKNLLNARMQATKLARERDSLNSQIEGLRNELQEARREVVTVRKSIVEEEQSLESHLDEERRAKERARVQLNSRMEELQKRKSKFACL</sequence>
<accession>A0A9P7F0Y4</accession>
<feature type="coiled-coil region" evidence="1">
    <location>
        <begin position="78"/>
        <end position="162"/>
    </location>
</feature>
<reference evidence="2" key="1">
    <citation type="journal article" date="2020" name="New Phytol.">
        <title>Comparative genomics reveals dynamic genome evolution in host specialist ectomycorrhizal fungi.</title>
        <authorList>
            <person name="Lofgren L.A."/>
            <person name="Nguyen N.H."/>
            <person name="Vilgalys R."/>
            <person name="Ruytinx J."/>
            <person name="Liao H.L."/>
            <person name="Branco S."/>
            <person name="Kuo A."/>
            <person name="LaButti K."/>
            <person name="Lipzen A."/>
            <person name="Andreopoulos W."/>
            <person name="Pangilinan J."/>
            <person name="Riley R."/>
            <person name="Hundley H."/>
            <person name="Na H."/>
            <person name="Barry K."/>
            <person name="Grigoriev I.V."/>
            <person name="Stajich J.E."/>
            <person name="Kennedy P.G."/>
        </authorList>
    </citation>
    <scope>NUCLEOTIDE SEQUENCE</scope>
    <source>
        <strain evidence="2">FC423</strain>
    </source>
</reference>
<evidence type="ECO:0000313" key="3">
    <source>
        <dbReference type="Proteomes" id="UP000823399"/>
    </source>
</evidence>
<dbReference type="Proteomes" id="UP000823399">
    <property type="component" value="Unassembled WGS sequence"/>
</dbReference>
<dbReference type="GeneID" id="64696267"/>
<evidence type="ECO:0000256" key="1">
    <source>
        <dbReference type="SAM" id="Coils"/>
    </source>
</evidence>
<evidence type="ECO:0000313" key="2">
    <source>
        <dbReference type="EMBL" id="KAG2099900.1"/>
    </source>
</evidence>
<protein>
    <submittedName>
        <fullName evidence="2">Uncharacterized protein</fullName>
    </submittedName>
</protein>
<name>A0A9P7F0Y4_9AGAM</name>
<keyword evidence="1" id="KW-0175">Coiled coil</keyword>
<dbReference type="OrthoDB" id="3176171at2759"/>